<evidence type="ECO:0000313" key="3">
    <source>
        <dbReference type="Proteomes" id="UP000612362"/>
    </source>
</evidence>
<keyword evidence="1" id="KW-0472">Membrane</keyword>
<evidence type="ECO:0000313" key="2">
    <source>
        <dbReference type="EMBL" id="GHO44366.1"/>
    </source>
</evidence>
<dbReference type="AlphaFoldDB" id="A0A8J3MS09"/>
<protein>
    <submittedName>
        <fullName evidence="2">Uncharacterized protein</fullName>
    </submittedName>
</protein>
<dbReference type="EMBL" id="BNJF01000001">
    <property type="protein sequence ID" value="GHO44366.1"/>
    <property type="molecule type" value="Genomic_DNA"/>
</dbReference>
<keyword evidence="1" id="KW-1133">Transmembrane helix</keyword>
<evidence type="ECO:0000256" key="1">
    <source>
        <dbReference type="SAM" id="Phobius"/>
    </source>
</evidence>
<name>A0A8J3MS09_9CHLR</name>
<dbReference type="Proteomes" id="UP000612362">
    <property type="component" value="Unassembled WGS sequence"/>
</dbReference>
<dbReference type="RefSeq" id="WP_220193766.1">
    <property type="nucleotide sequence ID" value="NZ_BNJF01000001.1"/>
</dbReference>
<keyword evidence="3" id="KW-1185">Reference proteome</keyword>
<proteinExistence type="predicted"/>
<gene>
    <name evidence="2" type="ORF">KSX_25290</name>
</gene>
<comment type="caution">
    <text evidence="2">The sequence shown here is derived from an EMBL/GenBank/DDBJ whole genome shotgun (WGS) entry which is preliminary data.</text>
</comment>
<accession>A0A8J3MS09</accession>
<organism evidence="2 3">
    <name type="scientific">Ktedonospora formicarum</name>
    <dbReference type="NCBI Taxonomy" id="2778364"/>
    <lineage>
        <taxon>Bacteria</taxon>
        <taxon>Bacillati</taxon>
        <taxon>Chloroflexota</taxon>
        <taxon>Ktedonobacteria</taxon>
        <taxon>Ktedonobacterales</taxon>
        <taxon>Ktedonobacteraceae</taxon>
        <taxon>Ktedonospora</taxon>
    </lineage>
</organism>
<reference evidence="2" key="1">
    <citation type="submission" date="2020-10" db="EMBL/GenBank/DDBJ databases">
        <title>Taxonomic study of unclassified bacteria belonging to the class Ktedonobacteria.</title>
        <authorList>
            <person name="Yabe S."/>
            <person name="Wang C.M."/>
            <person name="Zheng Y."/>
            <person name="Sakai Y."/>
            <person name="Cavaletti L."/>
            <person name="Monciardini P."/>
            <person name="Donadio S."/>
        </authorList>
    </citation>
    <scope>NUCLEOTIDE SEQUENCE</scope>
    <source>
        <strain evidence="2">SOSP1-1</strain>
    </source>
</reference>
<feature type="transmembrane region" description="Helical" evidence="1">
    <location>
        <begin position="125"/>
        <end position="148"/>
    </location>
</feature>
<keyword evidence="1" id="KW-0812">Transmembrane</keyword>
<sequence>MHWTSSDTVAILEAPSAQDLSMTQEPASQNMAYATAPIEIVKPKQVVAKPSTTEKASEEELHSSFEDALEQRLNSGDLRCISEMLEELPLTTTTRRLPHTEPLVLESDSKQKESHTIAQLSWKSYVLIASFALICILLGFDMMGLLLLSSR</sequence>